<reference evidence="5" key="1">
    <citation type="journal article" date="2019" name="Int. J. Syst. Evol. Microbiol.">
        <title>The Global Catalogue of Microorganisms (GCM) 10K type strain sequencing project: providing services to taxonomists for standard genome sequencing and annotation.</title>
        <authorList>
            <consortium name="The Broad Institute Genomics Platform"/>
            <consortium name="The Broad Institute Genome Sequencing Center for Infectious Disease"/>
            <person name="Wu L."/>
            <person name="Ma J."/>
        </authorList>
    </citation>
    <scope>NUCLEOTIDE SEQUENCE [LARGE SCALE GENOMIC DNA]</scope>
    <source>
        <strain evidence="5">JCM 9458</strain>
    </source>
</reference>
<accession>A0ABP6T0E0</accession>
<sequence length="192" mass="21728">MNTDAQGRALGVRDDYLDLHAVIFAGMTIDFAGFVTRYPHWHRPSSRRCLNDRRDTAPHRMSVPDRCPCGSRREYAECCEPFHLGAAAPTAEALMRSRYSAFARSLAPYLLRTWHPSTRPDHLDLDAEITWRALQIVDTVDGGPDDDTGVVEFRAIARSADGERHVQHERSTFTRVDGRWFYVDGGSGPLLR</sequence>
<evidence type="ECO:0000313" key="4">
    <source>
        <dbReference type="EMBL" id="GAA3388372.1"/>
    </source>
</evidence>
<evidence type="ECO:0000259" key="3">
    <source>
        <dbReference type="Pfam" id="PF17775"/>
    </source>
</evidence>
<evidence type="ECO:0000256" key="2">
    <source>
        <dbReference type="HAMAP-Rule" id="MF_00612"/>
    </source>
</evidence>
<dbReference type="EMBL" id="BAAAYN010000023">
    <property type="protein sequence ID" value="GAA3388372.1"/>
    <property type="molecule type" value="Genomic_DNA"/>
</dbReference>
<dbReference type="Pfam" id="PF17775">
    <property type="entry name" value="YchJ_M-like"/>
    <property type="match status" value="1"/>
</dbReference>
<dbReference type="InterPro" id="IPR048469">
    <property type="entry name" value="YchJ-like_M"/>
</dbReference>
<name>A0ABP6T0E0_9ACTN</name>
<comment type="similarity">
    <text evidence="1 2">Belongs to the UPF0225 family.</text>
</comment>
<protein>
    <recommendedName>
        <fullName evidence="2">UPF0225 protein GCM10020369_34290</fullName>
    </recommendedName>
</protein>
<keyword evidence="5" id="KW-1185">Reference proteome</keyword>
<evidence type="ECO:0000313" key="5">
    <source>
        <dbReference type="Proteomes" id="UP001501676"/>
    </source>
</evidence>
<dbReference type="InterPro" id="IPR023006">
    <property type="entry name" value="YchJ-like"/>
</dbReference>
<dbReference type="HAMAP" id="MF_00612">
    <property type="entry name" value="UPF0225"/>
    <property type="match status" value="1"/>
</dbReference>
<proteinExistence type="inferred from homology"/>
<organism evidence="4 5">
    <name type="scientific">Cryptosporangium minutisporangium</name>
    <dbReference type="NCBI Taxonomy" id="113569"/>
    <lineage>
        <taxon>Bacteria</taxon>
        <taxon>Bacillati</taxon>
        <taxon>Actinomycetota</taxon>
        <taxon>Actinomycetes</taxon>
        <taxon>Cryptosporangiales</taxon>
        <taxon>Cryptosporangiaceae</taxon>
        <taxon>Cryptosporangium</taxon>
    </lineage>
</organism>
<gene>
    <name evidence="4" type="ORF">GCM10020369_34290</name>
</gene>
<dbReference type="Gene3D" id="3.10.450.50">
    <property type="match status" value="1"/>
</dbReference>
<evidence type="ECO:0000256" key="1">
    <source>
        <dbReference type="ARBA" id="ARBA00010839"/>
    </source>
</evidence>
<dbReference type="SUPFAM" id="SSF54427">
    <property type="entry name" value="NTF2-like"/>
    <property type="match status" value="1"/>
</dbReference>
<dbReference type="InterPro" id="IPR004027">
    <property type="entry name" value="SEC_C_motif"/>
</dbReference>
<dbReference type="InterPro" id="IPR032710">
    <property type="entry name" value="NTF2-like_dom_sf"/>
</dbReference>
<dbReference type="Pfam" id="PF02810">
    <property type="entry name" value="SEC-C"/>
    <property type="match status" value="1"/>
</dbReference>
<comment type="caution">
    <text evidence="4">The sequence shown here is derived from an EMBL/GenBank/DDBJ whole genome shotgun (WGS) entry which is preliminary data.</text>
</comment>
<dbReference type="Proteomes" id="UP001501676">
    <property type="component" value="Unassembled WGS sequence"/>
</dbReference>
<feature type="domain" description="YchJ-like middle NTF2-like" evidence="3">
    <location>
        <begin position="90"/>
        <end position="185"/>
    </location>
</feature>